<feature type="transmembrane region" description="Helical" evidence="9">
    <location>
        <begin position="25"/>
        <end position="43"/>
    </location>
</feature>
<dbReference type="PANTHER" id="PTHR43791">
    <property type="entry name" value="PERMEASE-RELATED"/>
    <property type="match status" value="1"/>
</dbReference>
<dbReference type="OrthoDB" id="9773957at2"/>
<evidence type="ECO:0000256" key="2">
    <source>
        <dbReference type="ARBA" id="ARBA00022448"/>
    </source>
</evidence>
<organism evidence="11 12">
    <name type="scientific">Beijerinckia indica subsp. indica (strain ATCC 9039 / DSM 1715 / NCIMB 8712)</name>
    <dbReference type="NCBI Taxonomy" id="395963"/>
    <lineage>
        <taxon>Bacteria</taxon>
        <taxon>Pseudomonadati</taxon>
        <taxon>Pseudomonadota</taxon>
        <taxon>Alphaproteobacteria</taxon>
        <taxon>Hyphomicrobiales</taxon>
        <taxon>Beijerinckiaceae</taxon>
        <taxon>Beijerinckia</taxon>
    </lineage>
</organism>
<proteinExistence type="inferred from homology"/>
<evidence type="ECO:0000256" key="6">
    <source>
        <dbReference type="ARBA" id="ARBA00038514"/>
    </source>
</evidence>
<comment type="similarity">
    <text evidence="6">Belongs to the major facilitator superfamily. Phthalate permease family.</text>
</comment>
<evidence type="ECO:0000313" key="11">
    <source>
        <dbReference type="EMBL" id="ACB95702.1"/>
    </source>
</evidence>
<reference evidence="11 12" key="2">
    <citation type="journal article" date="2010" name="J. Bacteriol.">
        <title>Complete genome sequence of Beijerinckia indica subsp. indica.</title>
        <authorList>
            <person name="Tamas I."/>
            <person name="Dedysh S.N."/>
            <person name="Liesack W."/>
            <person name="Stott M.B."/>
            <person name="Alam M."/>
            <person name="Murrell J.C."/>
            <person name="Dunfield P.F."/>
        </authorList>
    </citation>
    <scope>NUCLEOTIDE SEQUENCE [LARGE SCALE GENOMIC DNA]</scope>
    <source>
        <strain evidence="12">ATCC 9039 / DSM 1715 / NCIMB 8712</strain>
    </source>
</reference>
<feature type="transmembrane region" description="Helical" evidence="9">
    <location>
        <begin position="95"/>
        <end position="114"/>
    </location>
</feature>
<dbReference type="Gene3D" id="1.20.1250.20">
    <property type="entry name" value="MFS general substrate transporter like domains"/>
    <property type="match status" value="2"/>
</dbReference>
<dbReference type="PROSITE" id="PS50850">
    <property type="entry name" value="MFS"/>
    <property type="match status" value="1"/>
</dbReference>
<feature type="transmembrane region" description="Helical" evidence="9">
    <location>
        <begin position="376"/>
        <end position="398"/>
    </location>
</feature>
<keyword evidence="3 9" id="KW-0812">Transmembrane</keyword>
<keyword evidence="5 9" id="KW-0472">Membrane</keyword>
<feature type="transmembrane region" description="Helical" evidence="9">
    <location>
        <begin position="63"/>
        <end position="83"/>
    </location>
</feature>
<sequence>MSLSVTAFVADSEEKKVEDAIYRKVTWHILPLLFLCYLCAYLDRVNVGLAKLQMSADLQFSETVYGLGAGIFFIGFFTVEIPSNILLHKLGARVWIARIMISWGLISGATMFVTTPWAFYVLRFFLGVAEAGFYPGVILYLTYWYPKERRGRIYALFATAVPFSGIIGGPLSGLIIDGMNGVAGWTGWQWMFLLEALPSIVMGIAAFIFLTDHIHKAKWLSDAEKTLLSRNISRDADGKTVHSVWAALMNRKVWFMTTIYFCLIMGFYGVGFWLPTLINATGVKSAWHVGLLTAIPYASAGIAMLLIARSADRRNERRWHLALTCVVGGIGLILSALLSQSIPLAMAGLTLGAMGALSTLPLFWSIPTAFLNGTAAAAGIAFINSVGNLGGFVSPYMIGFIRDTTESSNLGMYMLAAFLFLGAGLTLLVPAKLTGKA</sequence>
<feature type="transmembrane region" description="Helical" evidence="9">
    <location>
        <begin position="319"/>
        <end position="338"/>
    </location>
</feature>
<accession>B2IFW3</accession>
<dbReference type="InterPro" id="IPR020846">
    <property type="entry name" value="MFS_dom"/>
</dbReference>
<dbReference type="Pfam" id="PF07690">
    <property type="entry name" value="MFS_1"/>
    <property type="match status" value="1"/>
</dbReference>
<evidence type="ECO:0000256" key="8">
    <source>
        <dbReference type="ARBA" id="ARBA00074139"/>
    </source>
</evidence>
<feature type="domain" description="Major facilitator superfamily (MFS) profile" evidence="10">
    <location>
        <begin position="29"/>
        <end position="434"/>
    </location>
</feature>
<keyword evidence="4 9" id="KW-1133">Transmembrane helix</keyword>
<feature type="transmembrane region" description="Helical" evidence="9">
    <location>
        <begin position="253"/>
        <end position="274"/>
    </location>
</feature>
<evidence type="ECO:0000256" key="7">
    <source>
        <dbReference type="ARBA" id="ARBA00058119"/>
    </source>
</evidence>
<keyword evidence="12" id="KW-1185">Reference proteome</keyword>
<feature type="transmembrane region" description="Helical" evidence="9">
    <location>
        <begin position="410"/>
        <end position="431"/>
    </location>
</feature>
<dbReference type="PANTHER" id="PTHR43791:SF36">
    <property type="entry name" value="TRANSPORTER, PUTATIVE (AFU_ORTHOLOGUE AFUA_6G08340)-RELATED"/>
    <property type="match status" value="1"/>
</dbReference>
<protein>
    <recommendedName>
        <fullName evidence="8">Putative tartrate transporter</fullName>
    </recommendedName>
</protein>
<feature type="transmembrane region" description="Helical" evidence="9">
    <location>
        <begin position="286"/>
        <end position="307"/>
    </location>
</feature>
<comment type="function">
    <text evidence="7">Component of the tartrate utilization system and may allow entry of tartrate and tartrate dehydrogenase.</text>
</comment>
<dbReference type="CDD" id="cd17319">
    <property type="entry name" value="MFS_ExuT_GudP_like"/>
    <property type="match status" value="1"/>
</dbReference>
<dbReference type="SUPFAM" id="SSF103473">
    <property type="entry name" value="MFS general substrate transporter"/>
    <property type="match status" value="1"/>
</dbReference>
<evidence type="ECO:0000256" key="3">
    <source>
        <dbReference type="ARBA" id="ARBA00022692"/>
    </source>
</evidence>
<keyword evidence="2" id="KW-0813">Transport</keyword>
<gene>
    <name evidence="11" type="ordered locus">Bind_2081</name>
</gene>
<dbReference type="GO" id="GO:0022857">
    <property type="term" value="F:transmembrane transporter activity"/>
    <property type="evidence" value="ECO:0007669"/>
    <property type="project" value="InterPro"/>
</dbReference>
<dbReference type="FunFam" id="1.20.1250.20:FF:000126">
    <property type="entry name" value="MFS transporter permease"/>
    <property type="match status" value="1"/>
</dbReference>
<dbReference type="InterPro" id="IPR036259">
    <property type="entry name" value="MFS_trans_sf"/>
</dbReference>
<evidence type="ECO:0000259" key="10">
    <source>
        <dbReference type="PROSITE" id="PS50850"/>
    </source>
</evidence>
<dbReference type="STRING" id="395963.Bind_2081"/>
<dbReference type="FunFam" id="1.20.1250.20:FF:000018">
    <property type="entry name" value="MFS transporter permease"/>
    <property type="match status" value="1"/>
</dbReference>
<dbReference type="eggNOG" id="COG2271">
    <property type="taxonomic scope" value="Bacteria"/>
</dbReference>
<dbReference type="HOGENOM" id="CLU_001265_0_0_5"/>
<dbReference type="RefSeq" id="WP_012385058.1">
    <property type="nucleotide sequence ID" value="NC_010581.1"/>
</dbReference>
<feature type="transmembrane region" description="Helical" evidence="9">
    <location>
        <begin position="153"/>
        <end position="176"/>
    </location>
</feature>
<evidence type="ECO:0000256" key="4">
    <source>
        <dbReference type="ARBA" id="ARBA00022989"/>
    </source>
</evidence>
<feature type="transmembrane region" description="Helical" evidence="9">
    <location>
        <begin position="344"/>
        <end position="364"/>
    </location>
</feature>
<evidence type="ECO:0000256" key="1">
    <source>
        <dbReference type="ARBA" id="ARBA00004141"/>
    </source>
</evidence>
<dbReference type="Proteomes" id="UP000001695">
    <property type="component" value="Chromosome"/>
</dbReference>
<dbReference type="AlphaFoldDB" id="B2IFW3"/>
<evidence type="ECO:0000256" key="9">
    <source>
        <dbReference type="SAM" id="Phobius"/>
    </source>
</evidence>
<feature type="transmembrane region" description="Helical" evidence="9">
    <location>
        <begin position="120"/>
        <end position="141"/>
    </location>
</feature>
<comment type="subcellular location">
    <subcellularLocation>
        <location evidence="1">Membrane</location>
        <topology evidence="1">Multi-pass membrane protein</topology>
    </subcellularLocation>
</comment>
<name>B2IFW3_BEII9</name>
<feature type="transmembrane region" description="Helical" evidence="9">
    <location>
        <begin position="188"/>
        <end position="210"/>
    </location>
</feature>
<evidence type="ECO:0000256" key="5">
    <source>
        <dbReference type="ARBA" id="ARBA00023136"/>
    </source>
</evidence>
<reference evidence="12" key="1">
    <citation type="submission" date="2008-03" db="EMBL/GenBank/DDBJ databases">
        <title>Complete sequence of chromosome of Beijerinckia indica subsp. indica ATCC 9039.</title>
        <authorList>
            <consortium name="US DOE Joint Genome Institute"/>
            <person name="Copeland A."/>
            <person name="Lucas S."/>
            <person name="Lapidus A."/>
            <person name="Glavina del Rio T."/>
            <person name="Dalin E."/>
            <person name="Tice H."/>
            <person name="Bruce D."/>
            <person name="Goodwin L."/>
            <person name="Pitluck S."/>
            <person name="LaButti K."/>
            <person name="Schmutz J."/>
            <person name="Larimer F."/>
            <person name="Land M."/>
            <person name="Hauser L."/>
            <person name="Kyrpides N."/>
            <person name="Mikhailova N."/>
            <person name="Dunfield P.F."/>
            <person name="Dedysh S.N."/>
            <person name="Liesack W."/>
            <person name="Saw J.H."/>
            <person name="Alam M."/>
            <person name="Chen Y."/>
            <person name="Murrell J.C."/>
            <person name="Richardson P."/>
        </authorList>
    </citation>
    <scope>NUCLEOTIDE SEQUENCE [LARGE SCALE GENOMIC DNA]</scope>
    <source>
        <strain evidence="12">ATCC 9039 / DSM 1715 / NCIMB 8712</strain>
    </source>
</reference>
<dbReference type="KEGG" id="bid:Bind_2081"/>
<dbReference type="InterPro" id="IPR011701">
    <property type="entry name" value="MFS"/>
</dbReference>
<dbReference type="EMBL" id="CP001016">
    <property type="protein sequence ID" value="ACB95702.1"/>
    <property type="molecule type" value="Genomic_DNA"/>
</dbReference>
<dbReference type="GO" id="GO:0005886">
    <property type="term" value="C:plasma membrane"/>
    <property type="evidence" value="ECO:0007669"/>
    <property type="project" value="TreeGrafter"/>
</dbReference>
<evidence type="ECO:0000313" key="12">
    <source>
        <dbReference type="Proteomes" id="UP000001695"/>
    </source>
</evidence>